<evidence type="ECO:0000313" key="1">
    <source>
        <dbReference type="EMBL" id="MDQ7249713.1"/>
    </source>
</evidence>
<dbReference type="InterPro" id="IPR039437">
    <property type="entry name" value="FrzH/put_lumazine-bd"/>
</dbReference>
<sequence>MDPRFGELTAVLKDYFDGLYNSDTKILAKVFHPEAHYYCATDGKLLHLDMGEYFPVVDKRPSPASKGEQRTDRIISIEFAGPVTALARVECSVRPRFFTDLLTFVKLDGRWQIVAKVFHYDLRE</sequence>
<organism evidence="1 2">
    <name type="scientific">Dongia sedimenti</name>
    <dbReference type="NCBI Taxonomy" id="3064282"/>
    <lineage>
        <taxon>Bacteria</taxon>
        <taxon>Pseudomonadati</taxon>
        <taxon>Pseudomonadota</taxon>
        <taxon>Alphaproteobacteria</taxon>
        <taxon>Rhodospirillales</taxon>
        <taxon>Dongiaceae</taxon>
        <taxon>Dongia</taxon>
    </lineage>
</organism>
<proteinExistence type="predicted"/>
<dbReference type="EMBL" id="JAUYVI010000005">
    <property type="protein sequence ID" value="MDQ7249713.1"/>
    <property type="molecule type" value="Genomic_DNA"/>
</dbReference>
<reference evidence="2" key="1">
    <citation type="submission" date="2023-08" db="EMBL/GenBank/DDBJ databases">
        <title>Rhodospirillaceae gen. nov., a novel taxon isolated from the Yangtze River Yuezi River estuary sludge.</title>
        <authorList>
            <person name="Ruan L."/>
        </authorList>
    </citation>
    <scope>NUCLEOTIDE SEQUENCE [LARGE SCALE GENOMIC DNA]</scope>
    <source>
        <strain evidence="2">R-7</strain>
    </source>
</reference>
<dbReference type="InterPro" id="IPR032710">
    <property type="entry name" value="NTF2-like_dom_sf"/>
</dbReference>
<dbReference type="Pfam" id="PF12893">
    <property type="entry name" value="Lumazine_bd_2"/>
    <property type="match status" value="1"/>
</dbReference>
<accession>A0ABU0YSA6</accession>
<dbReference type="Proteomes" id="UP001230156">
    <property type="component" value="Unassembled WGS sequence"/>
</dbReference>
<gene>
    <name evidence="1" type="ORF">Q8A70_18635</name>
</gene>
<protein>
    <submittedName>
        <fullName evidence="1">Nuclear transport factor 2 family protein</fullName>
    </submittedName>
</protein>
<keyword evidence="2" id="KW-1185">Reference proteome</keyword>
<evidence type="ECO:0000313" key="2">
    <source>
        <dbReference type="Proteomes" id="UP001230156"/>
    </source>
</evidence>
<dbReference type="RefSeq" id="WP_379957961.1">
    <property type="nucleotide sequence ID" value="NZ_JAUYVI010000005.1"/>
</dbReference>
<name>A0ABU0YSA6_9PROT</name>
<dbReference type="Gene3D" id="3.10.450.50">
    <property type="match status" value="1"/>
</dbReference>
<comment type="caution">
    <text evidence="1">The sequence shown here is derived from an EMBL/GenBank/DDBJ whole genome shotgun (WGS) entry which is preliminary data.</text>
</comment>
<dbReference type="SUPFAM" id="SSF54427">
    <property type="entry name" value="NTF2-like"/>
    <property type="match status" value="1"/>
</dbReference>